<protein>
    <submittedName>
        <fullName evidence="2">Uncharacterized protein</fullName>
    </submittedName>
</protein>
<organism evidence="2 3">
    <name type="scientific">Candidatus Pseudomonas adelgestsugas</name>
    <dbReference type="NCBI Taxonomy" id="1302376"/>
    <lineage>
        <taxon>Bacteria</taxon>
        <taxon>Pseudomonadati</taxon>
        <taxon>Pseudomonadota</taxon>
        <taxon>Gammaproteobacteria</taxon>
        <taxon>Pseudomonadales</taxon>
        <taxon>Pseudomonadaceae</taxon>
        <taxon>Pseudomonas</taxon>
    </lineage>
</organism>
<keyword evidence="3" id="KW-1185">Reference proteome</keyword>
<reference evidence="2 3" key="1">
    <citation type="journal article" date="2018" name="Genome Biol. Evol.">
        <title>Partnering With a Pest: Genomes of Hemlock Woolly Adelgid Symbionts Reveal Atypical Nutritional Provisioning Patterns in Dual-Obligate Bacteria.</title>
        <authorList>
            <person name="Weglarz K.M."/>
            <person name="Havill N.P."/>
            <person name="Burke G.R."/>
            <person name="von Dohlen C.D."/>
        </authorList>
    </citation>
    <scope>NUCLEOTIDE SEQUENCE [LARGE SCALE GENOMIC DNA]</scope>
    <source>
        <strain evidence="2 3">HWA_ENA</strain>
    </source>
</reference>
<feature type="transmembrane region" description="Helical" evidence="1">
    <location>
        <begin position="50"/>
        <end position="67"/>
    </location>
</feature>
<dbReference type="Proteomes" id="UP000288953">
    <property type="component" value="Chromosome"/>
</dbReference>
<proteinExistence type="predicted"/>
<keyword evidence="1" id="KW-1133">Transmembrane helix</keyword>
<gene>
    <name evidence="2" type="ORF">C3B55_00829</name>
</gene>
<evidence type="ECO:0000313" key="2">
    <source>
        <dbReference type="EMBL" id="QAX82140.1"/>
    </source>
</evidence>
<keyword evidence="1" id="KW-0812">Transmembrane</keyword>
<evidence type="ECO:0000256" key="1">
    <source>
        <dbReference type="SAM" id="Phobius"/>
    </source>
</evidence>
<name>A0ABX5RAL3_9PSED</name>
<sequence length="86" mass="9811">MLAVRYGWYVDICEVCYFSCSGSMVVLNGLWYMAKLDLRLLTKVVTADQAYHWCSACFLVLVFRYRYVANQIAYSLITSLVGFAVG</sequence>
<feature type="transmembrane region" description="Helical" evidence="1">
    <location>
        <begin position="12"/>
        <end position="34"/>
    </location>
</feature>
<accession>A0ABX5RAL3</accession>
<keyword evidence="1" id="KW-0472">Membrane</keyword>
<dbReference type="EMBL" id="CP026512">
    <property type="protein sequence ID" value="QAX82140.1"/>
    <property type="molecule type" value="Genomic_DNA"/>
</dbReference>
<evidence type="ECO:0000313" key="3">
    <source>
        <dbReference type="Proteomes" id="UP000288953"/>
    </source>
</evidence>